<reference evidence="11" key="1">
    <citation type="submission" date="2016-10" db="EMBL/GenBank/DDBJ databases">
        <authorList>
            <person name="Varghese N."/>
            <person name="Submissions S."/>
        </authorList>
    </citation>
    <scope>NUCLEOTIDE SEQUENCE [LARGE SCALE GENOMIC DNA]</scope>
    <source>
        <strain evidence="11">CGMCC 4.6945</strain>
    </source>
</reference>
<feature type="transmembrane region" description="Helical" evidence="9">
    <location>
        <begin position="261"/>
        <end position="283"/>
    </location>
</feature>
<dbReference type="InterPro" id="IPR002549">
    <property type="entry name" value="AI-2E-like"/>
</dbReference>
<evidence type="ECO:0000256" key="1">
    <source>
        <dbReference type="ARBA" id="ARBA00004651"/>
    </source>
</evidence>
<feature type="region of interest" description="Disordered" evidence="8">
    <location>
        <begin position="1"/>
        <end position="25"/>
    </location>
</feature>
<name>A0A1I0VYD2_9CELL</name>
<protein>
    <submittedName>
        <fullName evidence="10">Predicted PurR-regulated permease PerM</fullName>
    </submittedName>
</protein>
<keyword evidence="7 9" id="KW-0472">Membrane</keyword>
<dbReference type="GO" id="GO:0055085">
    <property type="term" value="P:transmembrane transport"/>
    <property type="evidence" value="ECO:0007669"/>
    <property type="project" value="TreeGrafter"/>
</dbReference>
<dbReference type="AlphaFoldDB" id="A0A1I0VYD2"/>
<feature type="transmembrane region" description="Helical" evidence="9">
    <location>
        <begin position="69"/>
        <end position="91"/>
    </location>
</feature>
<evidence type="ECO:0000256" key="7">
    <source>
        <dbReference type="ARBA" id="ARBA00023136"/>
    </source>
</evidence>
<organism evidence="10 11">
    <name type="scientific">Cellulomonas marina</name>
    <dbReference type="NCBI Taxonomy" id="988821"/>
    <lineage>
        <taxon>Bacteria</taxon>
        <taxon>Bacillati</taxon>
        <taxon>Actinomycetota</taxon>
        <taxon>Actinomycetes</taxon>
        <taxon>Micrococcales</taxon>
        <taxon>Cellulomonadaceae</taxon>
        <taxon>Cellulomonas</taxon>
    </lineage>
</organism>
<feature type="compositionally biased region" description="Basic and acidic residues" evidence="8">
    <location>
        <begin position="384"/>
        <end position="403"/>
    </location>
</feature>
<dbReference type="PANTHER" id="PTHR21716">
    <property type="entry name" value="TRANSMEMBRANE PROTEIN"/>
    <property type="match status" value="1"/>
</dbReference>
<comment type="similarity">
    <text evidence="2">Belongs to the autoinducer-2 exporter (AI-2E) (TC 2.A.86) family.</text>
</comment>
<sequence>MSTPARPGTGPGAGTGRTGSTAVSSPALARRVLEARRPPAWLPRALVMAVVAVFAGLLVWRALGQLGNVLTIVVVSWFLSLALEPAVAWLVRHRWRRGLATGAVMLGTALAVAAVLALFGNLFVEQLVALVQSLPALYADLVALADRRFDLQLPAVDALLATVASRWQTLAPGLLGVGSSLAGFLFNASAVLLVTYYMTASGPRFRAAVLRFFVPARQRELLRLWEVSQEKVAGFLVSRVALAAISSVATFAVLTALRVPYALPMSVFTGLVSQFVPTIGTYIGGALPVLVALTVSPLTALLVVGFLVAYQQLENVVLSPRLSQRSLDINPAVAFLSVLAFGAVFGALGAFLSLPAAATIQAVSSTYVRRHELVDPTLLEEDAGTQRERAEQAARREAARAAAEDAPAPGAQP</sequence>
<dbReference type="EMBL" id="FOKA01000002">
    <property type="protein sequence ID" value="SFA81455.1"/>
    <property type="molecule type" value="Genomic_DNA"/>
</dbReference>
<keyword evidence="11" id="KW-1185">Reference proteome</keyword>
<evidence type="ECO:0000256" key="3">
    <source>
        <dbReference type="ARBA" id="ARBA00022448"/>
    </source>
</evidence>
<evidence type="ECO:0000256" key="8">
    <source>
        <dbReference type="SAM" id="MobiDB-lite"/>
    </source>
</evidence>
<gene>
    <name evidence="10" type="ORF">SAMN05421867_10251</name>
</gene>
<feature type="transmembrane region" description="Helical" evidence="9">
    <location>
        <begin position="333"/>
        <end position="360"/>
    </location>
</feature>
<dbReference type="RefSeq" id="WP_090030630.1">
    <property type="nucleotide sequence ID" value="NZ_BONM01000001.1"/>
</dbReference>
<evidence type="ECO:0000313" key="10">
    <source>
        <dbReference type="EMBL" id="SFA81455.1"/>
    </source>
</evidence>
<keyword evidence="3" id="KW-0813">Transport</keyword>
<dbReference type="Proteomes" id="UP000199012">
    <property type="component" value="Unassembled WGS sequence"/>
</dbReference>
<feature type="transmembrane region" description="Helical" evidence="9">
    <location>
        <begin position="174"/>
        <end position="197"/>
    </location>
</feature>
<comment type="subcellular location">
    <subcellularLocation>
        <location evidence="1">Cell membrane</location>
        <topology evidence="1">Multi-pass membrane protein</topology>
    </subcellularLocation>
</comment>
<dbReference type="OrthoDB" id="5242074at2"/>
<dbReference type="Pfam" id="PF01594">
    <property type="entry name" value="AI-2E_transport"/>
    <property type="match status" value="1"/>
</dbReference>
<evidence type="ECO:0000256" key="9">
    <source>
        <dbReference type="SAM" id="Phobius"/>
    </source>
</evidence>
<dbReference type="PANTHER" id="PTHR21716:SF53">
    <property type="entry name" value="PERMEASE PERM-RELATED"/>
    <property type="match status" value="1"/>
</dbReference>
<feature type="transmembrane region" description="Helical" evidence="9">
    <location>
        <begin position="41"/>
        <end position="63"/>
    </location>
</feature>
<dbReference type="GO" id="GO:0005886">
    <property type="term" value="C:plasma membrane"/>
    <property type="evidence" value="ECO:0007669"/>
    <property type="project" value="UniProtKB-SubCell"/>
</dbReference>
<evidence type="ECO:0000256" key="6">
    <source>
        <dbReference type="ARBA" id="ARBA00022989"/>
    </source>
</evidence>
<keyword evidence="4" id="KW-1003">Cell membrane</keyword>
<feature type="region of interest" description="Disordered" evidence="8">
    <location>
        <begin position="379"/>
        <end position="413"/>
    </location>
</feature>
<evidence type="ECO:0000313" key="11">
    <source>
        <dbReference type="Proteomes" id="UP000199012"/>
    </source>
</evidence>
<dbReference type="STRING" id="988821.SAMN05421867_10251"/>
<feature type="transmembrane region" description="Helical" evidence="9">
    <location>
        <begin position="290"/>
        <end position="313"/>
    </location>
</feature>
<evidence type="ECO:0000256" key="2">
    <source>
        <dbReference type="ARBA" id="ARBA00009773"/>
    </source>
</evidence>
<feature type="compositionally biased region" description="Low complexity" evidence="8">
    <location>
        <begin position="404"/>
        <end position="413"/>
    </location>
</feature>
<accession>A0A1I0VYD2</accession>
<evidence type="ECO:0000256" key="5">
    <source>
        <dbReference type="ARBA" id="ARBA00022692"/>
    </source>
</evidence>
<proteinExistence type="inferred from homology"/>
<keyword evidence="6 9" id="KW-1133">Transmembrane helix</keyword>
<feature type="transmembrane region" description="Helical" evidence="9">
    <location>
        <begin position="232"/>
        <end position="255"/>
    </location>
</feature>
<evidence type="ECO:0000256" key="4">
    <source>
        <dbReference type="ARBA" id="ARBA00022475"/>
    </source>
</evidence>
<keyword evidence="5 9" id="KW-0812">Transmembrane</keyword>
<feature type="transmembrane region" description="Helical" evidence="9">
    <location>
        <begin position="103"/>
        <end position="124"/>
    </location>
</feature>